<feature type="signal peptide" evidence="2">
    <location>
        <begin position="1"/>
        <end position="19"/>
    </location>
</feature>
<name>A0AA41ZFN6_9SPHN</name>
<keyword evidence="4" id="KW-1185">Reference proteome</keyword>
<evidence type="ECO:0008006" key="5">
    <source>
        <dbReference type="Google" id="ProtNLM"/>
    </source>
</evidence>
<evidence type="ECO:0000313" key="4">
    <source>
        <dbReference type="Proteomes" id="UP001165565"/>
    </source>
</evidence>
<dbReference type="EMBL" id="JANFAV010000009">
    <property type="protein sequence ID" value="MCW6535751.1"/>
    <property type="molecule type" value="Genomic_DNA"/>
</dbReference>
<organism evidence="3 4">
    <name type="scientific">Sphingomonas lycopersici</name>
    <dbReference type="NCBI Taxonomy" id="2951807"/>
    <lineage>
        <taxon>Bacteria</taxon>
        <taxon>Pseudomonadati</taxon>
        <taxon>Pseudomonadota</taxon>
        <taxon>Alphaproteobacteria</taxon>
        <taxon>Sphingomonadales</taxon>
        <taxon>Sphingomonadaceae</taxon>
        <taxon>Sphingomonas</taxon>
    </lineage>
</organism>
<feature type="compositionally biased region" description="Low complexity" evidence="1">
    <location>
        <begin position="16"/>
        <end position="28"/>
    </location>
</feature>
<evidence type="ECO:0000256" key="2">
    <source>
        <dbReference type="SAM" id="SignalP"/>
    </source>
</evidence>
<evidence type="ECO:0000256" key="1">
    <source>
        <dbReference type="SAM" id="MobiDB-lite"/>
    </source>
</evidence>
<comment type="caution">
    <text evidence="3">The sequence shown here is derived from an EMBL/GenBank/DDBJ whole genome shotgun (WGS) entry which is preliminary data.</text>
</comment>
<evidence type="ECO:0000313" key="3">
    <source>
        <dbReference type="EMBL" id="MCW6535751.1"/>
    </source>
</evidence>
<sequence length="150" mass="15389">MFALIVATALQAAAPAAPAATAAPQQSAEQRTRAALASRGMSQAGIDMMIDTEKKHGPALREIAERGQAAQSNIQAALTKRPIDAEGFVAANTARGEAVAALQREAIAVANEQMRGLSPADRVVLTQLATSTPAKQAAPAAPAAKPKTKR</sequence>
<dbReference type="RefSeq" id="WP_265269282.1">
    <property type="nucleotide sequence ID" value="NZ_JANFAV010000009.1"/>
</dbReference>
<dbReference type="AlphaFoldDB" id="A0AA41ZFN6"/>
<keyword evidence="2" id="KW-0732">Signal</keyword>
<feature type="chain" id="PRO_5041330274" description="Periplasmic heavy metal sensor" evidence="2">
    <location>
        <begin position="20"/>
        <end position="150"/>
    </location>
</feature>
<proteinExistence type="predicted"/>
<dbReference type="Proteomes" id="UP001165565">
    <property type="component" value="Unassembled WGS sequence"/>
</dbReference>
<feature type="region of interest" description="Disordered" evidence="1">
    <location>
        <begin position="130"/>
        <end position="150"/>
    </location>
</feature>
<reference evidence="3" key="1">
    <citation type="submission" date="2022-06" db="EMBL/GenBank/DDBJ databases">
        <title>Sphingomonas sp. nov. isolated from rhizosphere soil of tomato.</title>
        <authorList>
            <person name="Dong H."/>
            <person name="Gao R."/>
        </authorList>
    </citation>
    <scope>NUCLEOTIDE SEQUENCE</scope>
    <source>
        <strain evidence="3">MMSM24</strain>
    </source>
</reference>
<protein>
    <recommendedName>
        <fullName evidence="5">Periplasmic heavy metal sensor</fullName>
    </recommendedName>
</protein>
<gene>
    <name evidence="3" type="ORF">NEE01_13285</name>
</gene>
<accession>A0AA41ZFN6</accession>
<feature type="region of interest" description="Disordered" evidence="1">
    <location>
        <begin position="16"/>
        <end position="37"/>
    </location>
</feature>